<keyword evidence="12" id="KW-1185">Reference proteome</keyword>
<evidence type="ECO:0000256" key="3">
    <source>
        <dbReference type="ARBA" id="ARBA00022490"/>
    </source>
</evidence>
<keyword evidence="6" id="KW-0010">Activator</keyword>
<organism evidence="12 13">
    <name type="scientific">Ceratina calcarata</name>
    <dbReference type="NCBI Taxonomy" id="156304"/>
    <lineage>
        <taxon>Eukaryota</taxon>
        <taxon>Metazoa</taxon>
        <taxon>Ecdysozoa</taxon>
        <taxon>Arthropoda</taxon>
        <taxon>Hexapoda</taxon>
        <taxon>Insecta</taxon>
        <taxon>Pterygota</taxon>
        <taxon>Neoptera</taxon>
        <taxon>Endopterygota</taxon>
        <taxon>Hymenoptera</taxon>
        <taxon>Apocrita</taxon>
        <taxon>Aculeata</taxon>
        <taxon>Apoidea</taxon>
        <taxon>Anthophila</taxon>
        <taxon>Apidae</taxon>
        <taxon>Ceratina</taxon>
        <taxon>Zadontomerus</taxon>
    </lineage>
</organism>
<evidence type="ECO:0000256" key="1">
    <source>
        <dbReference type="ARBA" id="ARBA00004419"/>
    </source>
</evidence>
<keyword evidence="3" id="KW-0963">Cytoplasm</keyword>
<protein>
    <submittedName>
        <fullName evidence="13 14">Tumor protein p53-inducible nuclear protein 2</fullName>
    </submittedName>
</protein>
<dbReference type="AlphaFoldDB" id="A0AAJ7SBP1"/>
<dbReference type="RefSeq" id="XP_026674495.1">
    <property type="nucleotide sequence ID" value="XM_026818694.1"/>
</dbReference>
<dbReference type="GO" id="GO:0005776">
    <property type="term" value="C:autophagosome"/>
    <property type="evidence" value="ECO:0007669"/>
    <property type="project" value="UniProtKB-SubCell"/>
</dbReference>
<evidence type="ECO:0000256" key="5">
    <source>
        <dbReference type="ARBA" id="ARBA00023015"/>
    </source>
</evidence>
<gene>
    <name evidence="13 14" type="primary">LOC108631182</name>
</gene>
<keyword evidence="8" id="KW-0539">Nucleus</keyword>
<dbReference type="RefSeq" id="XP_026674497.1">
    <property type="nucleotide sequence ID" value="XM_026818696.1"/>
</dbReference>
<reference evidence="13 14" key="1">
    <citation type="submission" date="2025-04" db="UniProtKB">
        <authorList>
            <consortium name="RefSeq"/>
        </authorList>
    </citation>
    <scope>IDENTIFICATION</scope>
    <source>
        <tissue evidence="13 14">Whole body</tissue>
    </source>
</reference>
<feature type="region of interest" description="Disordered" evidence="11">
    <location>
        <begin position="132"/>
        <end position="182"/>
    </location>
</feature>
<evidence type="ECO:0000256" key="4">
    <source>
        <dbReference type="ARBA" id="ARBA00023006"/>
    </source>
</evidence>
<dbReference type="GO" id="GO:0045893">
    <property type="term" value="P:positive regulation of DNA-templated transcription"/>
    <property type="evidence" value="ECO:0007669"/>
    <property type="project" value="TreeGrafter"/>
</dbReference>
<evidence type="ECO:0000256" key="6">
    <source>
        <dbReference type="ARBA" id="ARBA00023159"/>
    </source>
</evidence>
<name>A0AAJ7SBP1_9HYME</name>
<evidence type="ECO:0000256" key="7">
    <source>
        <dbReference type="ARBA" id="ARBA00023163"/>
    </source>
</evidence>
<proteinExistence type="predicted"/>
<accession>A0AAJ7SBP1</accession>
<evidence type="ECO:0000256" key="11">
    <source>
        <dbReference type="SAM" id="MobiDB-lite"/>
    </source>
</evidence>
<evidence type="ECO:0000313" key="12">
    <source>
        <dbReference type="Proteomes" id="UP000694925"/>
    </source>
</evidence>
<dbReference type="KEGG" id="ccal:108631182"/>
<dbReference type="GO" id="GO:0000045">
    <property type="term" value="P:autophagosome assembly"/>
    <property type="evidence" value="ECO:0007669"/>
    <property type="project" value="TreeGrafter"/>
</dbReference>
<dbReference type="PANTHER" id="PTHR31671:SF3">
    <property type="entry name" value="DIABETES AND OBESITY REGULATED, ISOFORM G"/>
    <property type="match status" value="1"/>
</dbReference>
<dbReference type="Proteomes" id="UP000694925">
    <property type="component" value="Unplaced"/>
</dbReference>
<dbReference type="GeneID" id="108631182"/>
<evidence type="ECO:0000256" key="2">
    <source>
        <dbReference type="ARBA" id="ARBA00004514"/>
    </source>
</evidence>
<keyword evidence="9" id="KW-0968">Cytoplasmic vesicle</keyword>
<sequence length="205" mass="22122">MLSSLANYLLGGNISGAQDSREGSNNGTPESLPVLARLSQVEVEGEDWILIDRAVEGATALEESWYVTPPACFTRAGPVNVETSPFEDLLIEHPSMSVYRATVSPVAPDTPPPTPDAPEVQDVGDEDVLQDLAADRPSPPTRTPAASPAERGPRNRTERPQATPSRPAIHDGRPAADRSRTEKRLVQLRSSAQKVIHYSLIIICI</sequence>
<keyword evidence="7" id="KW-0804">Transcription</keyword>
<evidence type="ECO:0000256" key="8">
    <source>
        <dbReference type="ARBA" id="ARBA00023242"/>
    </source>
</evidence>
<keyword evidence="4" id="KW-0072">Autophagy</keyword>
<dbReference type="GO" id="GO:0005829">
    <property type="term" value="C:cytosol"/>
    <property type="evidence" value="ECO:0007669"/>
    <property type="project" value="UniProtKB-SubCell"/>
</dbReference>
<feature type="compositionally biased region" description="Basic and acidic residues" evidence="11">
    <location>
        <begin position="168"/>
        <end position="182"/>
    </location>
</feature>
<comment type="subcellular location">
    <subcellularLocation>
        <location evidence="2">Cytoplasm</location>
        <location evidence="2">Cytosol</location>
    </subcellularLocation>
    <subcellularLocation>
        <location evidence="1">Cytoplasmic vesicle</location>
        <location evidence="1">Autophagosome</location>
    </subcellularLocation>
    <subcellularLocation>
        <location evidence="10">Nucleus</location>
        <location evidence="10">Nuclear body</location>
    </subcellularLocation>
</comment>
<evidence type="ECO:0000313" key="13">
    <source>
        <dbReference type="RefSeq" id="XP_026674495.1"/>
    </source>
</evidence>
<dbReference type="PANTHER" id="PTHR31671">
    <property type="entry name" value="DIABETES AND OBESITY REGULATED, ISOFORM G"/>
    <property type="match status" value="1"/>
</dbReference>
<keyword evidence="5" id="KW-0805">Transcription regulation</keyword>
<dbReference type="Pfam" id="PF14839">
    <property type="entry name" value="DOR"/>
    <property type="match status" value="1"/>
</dbReference>
<dbReference type="CTD" id="38543"/>
<evidence type="ECO:0000256" key="9">
    <source>
        <dbReference type="ARBA" id="ARBA00023329"/>
    </source>
</evidence>
<evidence type="ECO:0000256" key="10">
    <source>
        <dbReference type="ARBA" id="ARBA00034306"/>
    </source>
</evidence>
<dbReference type="InterPro" id="IPR029431">
    <property type="entry name" value="TP53INP"/>
</dbReference>
<evidence type="ECO:0000313" key="14">
    <source>
        <dbReference type="RefSeq" id="XP_026674497.1"/>
    </source>
</evidence>
<dbReference type="GO" id="GO:0016604">
    <property type="term" value="C:nuclear body"/>
    <property type="evidence" value="ECO:0007669"/>
    <property type="project" value="UniProtKB-SubCell"/>
</dbReference>
<dbReference type="GO" id="GO:0031410">
    <property type="term" value="C:cytoplasmic vesicle"/>
    <property type="evidence" value="ECO:0007669"/>
    <property type="project" value="UniProtKB-KW"/>
</dbReference>